<dbReference type="InterPro" id="IPR050282">
    <property type="entry name" value="Cycloisomerase_2"/>
</dbReference>
<dbReference type="Proteomes" id="UP000198790">
    <property type="component" value="Unassembled WGS sequence"/>
</dbReference>
<dbReference type="GO" id="GO:0006006">
    <property type="term" value="P:glucose metabolic process"/>
    <property type="evidence" value="ECO:0007669"/>
    <property type="project" value="UniProtKB-KW"/>
</dbReference>
<proteinExistence type="inferred from homology"/>
<dbReference type="AlphaFoldDB" id="A0A1I1BUQ3"/>
<dbReference type="OrthoDB" id="9790815at2"/>
<accession>A0A1I1BUQ3</accession>
<dbReference type="PANTHER" id="PTHR30344:SF1">
    <property type="entry name" value="6-PHOSPHOGLUCONOLACTONASE"/>
    <property type="match status" value="1"/>
</dbReference>
<dbReference type="GO" id="GO:0017057">
    <property type="term" value="F:6-phosphogluconolactonase activity"/>
    <property type="evidence" value="ECO:0007669"/>
    <property type="project" value="TreeGrafter"/>
</dbReference>
<feature type="signal peptide" evidence="3">
    <location>
        <begin position="1"/>
        <end position="18"/>
    </location>
</feature>
<keyword evidence="2" id="KW-0119">Carbohydrate metabolism</keyword>
<dbReference type="InterPro" id="IPR011048">
    <property type="entry name" value="Haem_d1_sf"/>
</dbReference>
<evidence type="ECO:0000313" key="4">
    <source>
        <dbReference type="EMBL" id="SFB52200.1"/>
    </source>
</evidence>
<dbReference type="PANTHER" id="PTHR30344">
    <property type="entry name" value="6-PHOSPHOGLUCONOLACTONASE-RELATED"/>
    <property type="match status" value="1"/>
</dbReference>
<gene>
    <name evidence="4" type="ORF">SAMN04489723_11611</name>
</gene>
<dbReference type="EMBL" id="FOKK01000016">
    <property type="protein sequence ID" value="SFB52200.1"/>
    <property type="molecule type" value="Genomic_DNA"/>
</dbReference>
<feature type="chain" id="PRO_5011789926" evidence="3">
    <location>
        <begin position="19"/>
        <end position="379"/>
    </location>
</feature>
<dbReference type="SUPFAM" id="SSF51004">
    <property type="entry name" value="C-terminal (heme d1) domain of cytochrome cd1-nitrite reductase"/>
    <property type="match status" value="1"/>
</dbReference>
<dbReference type="InterPro" id="IPR015943">
    <property type="entry name" value="WD40/YVTN_repeat-like_dom_sf"/>
</dbReference>
<protein>
    <submittedName>
        <fullName evidence="4">Lactonase, 7-bladed beta-propeller</fullName>
    </submittedName>
</protein>
<evidence type="ECO:0000256" key="3">
    <source>
        <dbReference type="SAM" id="SignalP"/>
    </source>
</evidence>
<keyword evidence="2" id="KW-0313">Glucose metabolism</keyword>
<reference evidence="4 5" key="1">
    <citation type="submission" date="2016-10" db="EMBL/GenBank/DDBJ databases">
        <authorList>
            <person name="de Groot N.N."/>
        </authorList>
    </citation>
    <scope>NUCLEOTIDE SEQUENCE [LARGE SCALE GENOMIC DNA]</scope>
    <source>
        <strain evidence="4 5">DSM 23399</strain>
    </source>
</reference>
<sequence>MKQSLLVTVFLAIFFACTTDKTTKMTENPITYSFLVGTYTDDASQGINQLDFTPSENKLEVRTIFPGIQNPSFVIANSVGDKVFTLEEIDNVPGGNIISLSRTSEDQVLTKLSELPSFGDHPCYIALSPNEQFLTVANYSGGSFSAYKIGENANLSHLQTIQHEGSSINQARQSSPHVHSTVFSPDGKFLLVADLGTDQVYVYNFNQDEAKPLTLNNIHKVTPGDGPRHLIFSKDGKEIMLVEEMSASLDILSFDAGKISPKQKISLVTEGFDGGVGAAEVRLSPDEKNIYVSNRGDANTISVISKKASGEYEFIQQILSGGIMPRNFNLTADGKYLLAAHQASDDVIIFERDLETGVLTQTNWKVSVHSPVYLFRLGD</sequence>
<keyword evidence="5" id="KW-1185">Reference proteome</keyword>
<evidence type="ECO:0000256" key="2">
    <source>
        <dbReference type="ARBA" id="ARBA00022526"/>
    </source>
</evidence>
<keyword evidence="3" id="KW-0732">Signal</keyword>
<dbReference type="InterPro" id="IPR019405">
    <property type="entry name" value="Lactonase_7-beta_prop"/>
</dbReference>
<dbReference type="Pfam" id="PF10282">
    <property type="entry name" value="Lactonase"/>
    <property type="match status" value="1"/>
</dbReference>
<dbReference type="STRING" id="237018.SAMN04489723_11611"/>
<organism evidence="4 5">
    <name type="scientific">Algoriphagus aquimarinus</name>
    <dbReference type="NCBI Taxonomy" id="237018"/>
    <lineage>
        <taxon>Bacteria</taxon>
        <taxon>Pseudomonadati</taxon>
        <taxon>Bacteroidota</taxon>
        <taxon>Cytophagia</taxon>
        <taxon>Cytophagales</taxon>
        <taxon>Cyclobacteriaceae</taxon>
        <taxon>Algoriphagus</taxon>
    </lineage>
</organism>
<dbReference type="RefSeq" id="WP_092899753.1">
    <property type="nucleotide sequence ID" value="NZ_FOKK01000016.1"/>
</dbReference>
<name>A0A1I1BUQ3_9BACT</name>
<comment type="similarity">
    <text evidence="1">Belongs to the cycloisomerase 2 family.</text>
</comment>
<dbReference type="PROSITE" id="PS51257">
    <property type="entry name" value="PROKAR_LIPOPROTEIN"/>
    <property type="match status" value="1"/>
</dbReference>
<evidence type="ECO:0000313" key="5">
    <source>
        <dbReference type="Proteomes" id="UP000198790"/>
    </source>
</evidence>
<dbReference type="Gene3D" id="2.130.10.10">
    <property type="entry name" value="YVTN repeat-like/Quinoprotein amine dehydrogenase"/>
    <property type="match status" value="1"/>
</dbReference>
<evidence type="ECO:0000256" key="1">
    <source>
        <dbReference type="ARBA" id="ARBA00005564"/>
    </source>
</evidence>